<evidence type="ECO:0000256" key="1">
    <source>
        <dbReference type="ARBA" id="ARBA00022679"/>
    </source>
</evidence>
<organism evidence="4">
    <name type="scientific">Neobacillus citreus</name>
    <dbReference type="NCBI Taxonomy" id="2833578"/>
    <lineage>
        <taxon>Bacteria</taxon>
        <taxon>Bacillati</taxon>
        <taxon>Bacillota</taxon>
        <taxon>Bacilli</taxon>
        <taxon>Bacillales</taxon>
        <taxon>Bacillaceae</taxon>
        <taxon>Neobacillus</taxon>
    </lineage>
</organism>
<evidence type="ECO:0000313" key="4">
    <source>
        <dbReference type="EMBL" id="MBS4186174.1"/>
    </source>
</evidence>
<evidence type="ECO:0000313" key="6">
    <source>
        <dbReference type="Proteomes" id="UP000677265"/>
    </source>
</evidence>
<comment type="caution">
    <text evidence="4">The sequence shown here is derived from an EMBL/GenBank/DDBJ whole genome shotgun (WGS) entry which is preliminary data.</text>
</comment>
<dbReference type="PANTHER" id="PTHR10908">
    <property type="entry name" value="SEROTONIN N-ACETYLTRANSFERASE"/>
    <property type="match status" value="1"/>
</dbReference>
<keyword evidence="1" id="KW-0808">Transferase</keyword>
<proteinExistence type="predicted"/>
<gene>
    <name evidence="5" type="ORF">KHB02_003270</name>
    <name evidence="4" type="ORF">KHB02_32795</name>
</gene>
<dbReference type="Gene3D" id="3.40.630.30">
    <property type="match status" value="1"/>
</dbReference>
<dbReference type="GO" id="GO:0008080">
    <property type="term" value="F:N-acetyltransferase activity"/>
    <property type="evidence" value="ECO:0007669"/>
    <property type="project" value="UniProtKB-ARBA"/>
</dbReference>
<evidence type="ECO:0000313" key="5">
    <source>
        <dbReference type="EMBL" id="MCH6264547.1"/>
    </source>
</evidence>
<accession>A0A942YDA6</accession>
<dbReference type="InterPro" id="IPR051635">
    <property type="entry name" value="SNAT-like"/>
</dbReference>
<evidence type="ECO:0000256" key="2">
    <source>
        <dbReference type="ARBA" id="ARBA00023315"/>
    </source>
</evidence>
<sequence length="163" mass="18178">MLNIRNVKMEDLSEITIIESLCFPIEEAATKETFEMRIRVIPDSFFVAERKGAIVGFVNGPVIETPYITDDLFREIKANPLTGGHQSVLGIAVTPHFQTRGVAAALLAHIEEAATAKKRETITLTCKEDLIGFYEKFGYNNMGVSKSEHGGVIWYNMVKKLTL</sequence>
<dbReference type="InterPro" id="IPR016181">
    <property type="entry name" value="Acyl_CoA_acyltransferase"/>
</dbReference>
<keyword evidence="6" id="KW-1185">Reference proteome</keyword>
<keyword evidence="2" id="KW-0012">Acyltransferase</keyword>
<feature type="domain" description="N-acetyltransferase" evidence="3">
    <location>
        <begin position="2"/>
        <end position="162"/>
    </location>
</feature>
<dbReference type="CDD" id="cd04301">
    <property type="entry name" value="NAT_SF"/>
    <property type="match status" value="1"/>
</dbReference>
<dbReference type="Pfam" id="PF00583">
    <property type="entry name" value="Acetyltransf_1"/>
    <property type="match status" value="1"/>
</dbReference>
<name>A0A942YDA6_9BACI</name>
<dbReference type="PANTHER" id="PTHR10908:SF0">
    <property type="entry name" value="SEROTONIN N-ACETYLTRANSFERASE"/>
    <property type="match status" value="1"/>
</dbReference>
<reference evidence="4" key="1">
    <citation type="submission" date="2021-05" db="EMBL/GenBank/DDBJ databases">
        <title>Novel Bacillus species.</title>
        <authorList>
            <person name="Liu G."/>
        </authorList>
    </citation>
    <scope>NUCLEOTIDE SEQUENCE</scope>
    <source>
        <strain evidence="4 6">FJAT-50051</strain>
    </source>
</reference>
<dbReference type="Proteomes" id="UP000677265">
    <property type="component" value="Unassembled WGS sequence"/>
</dbReference>
<dbReference type="InterPro" id="IPR000182">
    <property type="entry name" value="GNAT_dom"/>
</dbReference>
<dbReference type="SUPFAM" id="SSF55729">
    <property type="entry name" value="Acyl-CoA N-acyltransferases (Nat)"/>
    <property type="match status" value="1"/>
</dbReference>
<dbReference type="PROSITE" id="PS51186">
    <property type="entry name" value="GNAT"/>
    <property type="match status" value="1"/>
</dbReference>
<dbReference type="EMBL" id="JAGYPE020000003">
    <property type="protein sequence ID" value="MCH6264547.1"/>
    <property type="molecule type" value="Genomic_DNA"/>
</dbReference>
<dbReference type="EMBL" id="JAGYPE010000006">
    <property type="protein sequence ID" value="MBS4186174.1"/>
    <property type="molecule type" value="Genomic_DNA"/>
</dbReference>
<protein>
    <submittedName>
        <fullName evidence="4">GNAT family N-acetyltransferase</fullName>
    </submittedName>
</protein>
<dbReference type="RefSeq" id="WP_213146072.1">
    <property type="nucleotide sequence ID" value="NZ_JAGYPE020000003.1"/>
</dbReference>
<dbReference type="AlphaFoldDB" id="A0A942YDA6"/>
<evidence type="ECO:0000259" key="3">
    <source>
        <dbReference type="PROSITE" id="PS51186"/>
    </source>
</evidence>